<dbReference type="RefSeq" id="WP_247288248.1">
    <property type="nucleotide sequence ID" value="NZ_JAKNRW010000002.1"/>
</dbReference>
<organism evidence="2 3">
    <name type="scientific">Pseudomonas violetae</name>
    <dbReference type="NCBI Taxonomy" id="2915813"/>
    <lineage>
        <taxon>Bacteria</taxon>
        <taxon>Pseudomonadati</taxon>
        <taxon>Pseudomonadota</taxon>
        <taxon>Gammaproteobacteria</taxon>
        <taxon>Pseudomonadales</taxon>
        <taxon>Pseudomonadaceae</taxon>
        <taxon>Pseudomonas</taxon>
    </lineage>
</organism>
<keyword evidence="3" id="KW-1185">Reference proteome</keyword>
<evidence type="ECO:0000256" key="1">
    <source>
        <dbReference type="SAM" id="Phobius"/>
    </source>
</evidence>
<sequence length="304" mass="33460">MQQSPSPSAPVTGELVASFRHGKGFPLFMLILGLIMLGMACFVLYLGTILPVDSSAPVSVNSSRGTNLNFSSPQMLVYCTSAFLAVIAAGLFGLYVWQKRLRQASYEVYEHGIACMLGSSKNYVPFAEIEDLYLFSSGQAAISGLITNLAYRRNANEPFHRVIESLKGFHDFQQLVRDLHVRERLPAVLETLEGGAGVPFKYVPGSAVWGKRIKGNFLDVTTQPILVTREFLEVQGRKVPMSSLRTLDLSEWSEKVVIRDEAGKEVLSTVCTGIMSHDLFLHTLGVILDNEAADRGEIVAELQD</sequence>
<evidence type="ECO:0000313" key="2">
    <source>
        <dbReference type="EMBL" id="MCK1789411.1"/>
    </source>
</evidence>
<name>A0ABT0EUL1_9PSED</name>
<keyword evidence="1" id="KW-0812">Transmembrane</keyword>
<protein>
    <submittedName>
        <fullName evidence="2">Uncharacterized protein</fullName>
    </submittedName>
</protein>
<comment type="caution">
    <text evidence="2">The sequence shown here is derived from an EMBL/GenBank/DDBJ whole genome shotgun (WGS) entry which is preliminary data.</text>
</comment>
<gene>
    <name evidence="2" type="ORF">L9059_04305</name>
</gene>
<feature type="transmembrane region" description="Helical" evidence="1">
    <location>
        <begin position="27"/>
        <end position="50"/>
    </location>
</feature>
<evidence type="ECO:0000313" key="3">
    <source>
        <dbReference type="Proteomes" id="UP001299876"/>
    </source>
</evidence>
<feature type="transmembrane region" description="Helical" evidence="1">
    <location>
        <begin position="75"/>
        <end position="97"/>
    </location>
</feature>
<dbReference type="Proteomes" id="UP001299876">
    <property type="component" value="Unassembled WGS sequence"/>
</dbReference>
<dbReference type="EMBL" id="JAKNRW010000002">
    <property type="protein sequence ID" value="MCK1789411.1"/>
    <property type="molecule type" value="Genomic_DNA"/>
</dbReference>
<reference evidence="2 3" key="1">
    <citation type="submission" date="2022-02" db="EMBL/GenBank/DDBJ databases">
        <title>Comparative genomics of the first Antarctic Pseudomonas spp. capable of biotransforming 2,4,6-Trinitrotoluene.</title>
        <authorList>
            <person name="Cabrera M.A."/>
            <person name="Marquez S.L."/>
            <person name="Perez-Donoso J.M."/>
        </authorList>
    </citation>
    <scope>NUCLEOTIDE SEQUENCE [LARGE SCALE GENOMIC DNA]</scope>
    <source>
        <strain evidence="2 3">TNT19</strain>
    </source>
</reference>
<proteinExistence type="predicted"/>
<keyword evidence="1" id="KW-0472">Membrane</keyword>
<keyword evidence="1" id="KW-1133">Transmembrane helix</keyword>
<accession>A0ABT0EUL1</accession>